<accession>A0AAW4PW62</accession>
<keyword evidence="1" id="KW-0812">Transmembrane</keyword>
<name>A0AAW4PW62_9EURY</name>
<dbReference type="EMBL" id="RKLR01000013">
    <property type="protein sequence ID" value="MBX0325429.1"/>
    <property type="molecule type" value="Genomic_DNA"/>
</dbReference>
<keyword evidence="1" id="KW-1133">Transmembrane helix</keyword>
<keyword evidence="1" id="KW-0472">Membrane</keyword>
<sequence>MPLHLDLSKTWKYAMIGGVLAAPFTALEAWQSPENMTLEMIVVGSALAGYLIKRDGGNSTATGLRAALVGGLPALWALTELLQAVPTLPNPLWFQATSIIVILVFGGTILSVIAVLGALAGRFGGWLAERRGHGKTPDARGSVE</sequence>
<keyword evidence="3" id="KW-1185">Reference proteome</keyword>
<dbReference type="Pfam" id="PF17647">
    <property type="entry name" value="DUF5518"/>
    <property type="match status" value="1"/>
</dbReference>
<organism evidence="2 3">
    <name type="scientific">Haloarcula rubra</name>
    <dbReference type="NCBI Taxonomy" id="2487747"/>
    <lineage>
        <taxon>Archaea</taxon>
        <taxon>Methanobacteriati</taxon>
        <taxon>Methanobacteriota</taxon>
        <taxon>Stenosarchaea group</taxon>
        <taxon>Halobacteria</taxon>
        <taxon>Halobacteriales</taxon>
        <taxon>Haloarculaceae</taxon>
        <taxon>Haloarcula</taxon>
    </lineage>
</organism>
<feature type="transmembrane region" description="Helical" evidence="1">
    <location>
        <begin position="92"/>
        <end position="121"/>
    </location>
</feature>
<feature type="transmembrane region" description="Helical" evidence="1">
    <location>
        <begin position="64"/>
        <end position="86"/>
    </location>
</feature>
<protein>
    <submittedName>
        <fullName evidence="2">DUF5518 domain-containing protein</fullName>
    </submittedName>
</protein>
<evidence type="ECO:0000256" key="1">
    <source>
        <dbReference type="SAM" id="Phobius"/>
    </source>
</evidence>
<comment type="caution">
    <text evidence="2">The sequence shown here is derived from an EMBL/GenBank/DDBJ whole genome shotgun (WGS) entry which is preliminary data.</text>
</comment>
<dbReference type="RefSeq" id="WP_220620293.1">
    <property type="nucleotide sequence ID" value="NZ_RKLR01000013.1"/>
</dbReference>
<proteinExistence type="predicted"/>
<evidence type="ECO:0000313" key="3">
    <source>
        <dbReference type="Proteomes" id="UP001430377"/>
    </source>
</evidence>
<dbReference type="Proteomes" id="UP001430377">
    <property type="component" value="Unassembled WGS sequence"/>
</dbReference>
<reference evidence="2 3" key="1">
    <citation type="submission" date="2021-06" db="EMBL/GenBank/DDBJ databases">
        <title>Halomicroarcula sp. a new haloarchaeum isolated from saline soil.</title>
        <authorList>
            <person name="Duran-Viseras A."/>
            <person name="Sanchez-Porro C."/>
            <person name="Ventosa A."/>
        </authorList>
    </citation>
    <scope>NUCLEOTIDE SEQUENCE [LARGE SCALE GENOMIC DNA]</scope>
    <source>
        <strain evidence="2 3">F13</strain>
    </source>
</reference>
<dbReference type="InterPro" id="IPR040493">
    <property type="entry name" value="DUF5518"/>
</dbReference>
<evidence type="ECO:0000313" key="2">
    <source>
        <dbReference type="EMBL" id="MBX0325429.1"/>
    </source>
</evidence>
<dbReference type="AlphaFoldDB" id="A0AAW4PW62"/>
<gene>
    <name evidence="2" type="ORF">EGH21_20590</name>
</gene>